<protein>
    <submittedName>
        <fullName evidence="1">Uncharacterized protein</fullName>
    </submittedName>
</protein>
<name>A0AAD2G1A3_9STRA</name>
<dbReference type="AlphaFoldDB" id="A0AAD2G1A3"/>
<organism evidence="1 2">
    <name type="scientific">Cylindrotheca closterium</name>
    <dbReference type="NCBI Taxonomy" id="2856"/>
    <lineage>
        <taxon>Eukaryota</taxon>
        <taxon>Sar</taxon>
        <taxon>Stramenopiles</taxon>
        <taxon>Ochrophyta</taxon>
        <taxon>Bacillariophyta</taxon>
        <taxon>Bacillariophyceae</taxon>
        <taxon>Bacillariophycidae</taxon>
        <taxon>Bacillariales</taxon>
        <taxon>Bacillariaceae</taxon>
        <taxon>Cylindrotheca</taxon>
    </lineage>
</organism>
<reference evidence="1" key="1">
    <citation type="submission" date="2023-08" db="EMBL/GenBank/DDBJ databases">
        <authorList>
            <person name="Audoor S."/>
            <person name="Bilcke G."/>
        </authorList>
    </citation>
    <scope>NUCLEOTIDE SEQUENCE</scope>
</reference>
<accession>A0AAD2G1A3</accession>
<dbReference type="EMBL" id="CAKOGP040002010">
    <property type="protein sequence ID" value="CAJ1959611.1"/>
    <property type="molecule type" value="Genomic_DNA"/>
</dbReference>
<sequence>MLSPVLRAALPKAGICRTFPRAMVYTPIALQGVGVSHPYGLQVIKHLDMLLRHSANNTKTGAFLEAVLQAHQLKTGTSYGLFQQAYSNTSILASDTWAKRTWSELDSLSIHLEFDSPYLQPLRQGDQLLVNLFINSLVDQLTLKWLNWCRIFLHAANLSDILNAEGTAITLQAWKGIRPEHCADRSPLGPWHSVNLTWKWQYSPSTNTLFHHEGQIWIPSEPTSSTSRQRTFYLPRQFNLDLPPLPADAVRASVSVFPSRLAESGSHGWVPEVITIEGSEDCLVQALLAGTLCAVSDGSYKAKVGTACAHILTEDRSDIIWITCQTPGKFEDQSSTRSELIGLMASLLVLEWMSQVAQLKLFASQPSVEMACDGLIALDKPFSEAHLSSSGAQFDLASTIRALLRHLPLQVQRRHVKGHLDKHRAFLPTGLVGAAQC</sequence>
<evidence type="ECO:0000313" key="1">
    <source>
        <dbReference type="EMBL" id="CAJ1959611.1"/>
    </source>
</evidence>
<comment type="caution">
    <text evidence="1">The sequence shown here is derived from an EMBL/GenBank/DDBJ whole genome shotgun (WGS) entry which is preliminary data.</text>
</comment>
<evidence type="ECO:0000313" key="2">
    <source>
        <dbReference type="Proteomes" id="UP001295423"/>
    </source>
</evidence>
<keyword evidence="2" id="KW-1185">Reference proteome</keyword>
<proteinExistence type="predicted"/>
<gene>
    <name evidence="1" type="ORF">CYCCA115_LOCUS18032</name>
</gene>
<dbReference type="Proteomes" id="UP001295423">
    <property type="component" value="Unassembled WGS sequence"/>
</dbReference>